<dbReference type="PROSITE" id="PS00491">
    <property type="entry name" value="PROLINE_PEPTIDASE"/>
    <property type="match status" value="1"/>
</dbReference>
<dbReference type="InterPro" id="IPR001131">
    <property type="entry name" value="Peptidase_M24B_aminopep-P_CS"/>
</dbReference>
<evidence type="ECO:0000259" key="4">
    <source>
        <dbReference type="Pfam" id="PF00557"/>
    </source>
</evidence>
<evidence type="ECO:0000256" key="2">
    <source>
        <dbReference type="ARBA" id="ARBA00022801"/>
    </source>
</evidence>
<dbReference type="Proteomes" id="UP000824261">
    <property type="component" value="Unassembled WGS sequence"/>
</dbReference>
<dbReference type="InterPro" id="IPR029149">
    <property type="entry name" value="Creatin/AminoP/Spt16_N"/>
</dbReference>
<comment type="similarity">
    <text evidence="3">Belongs to the peptidase M24B family.</text>
</comment>
<dbReference type="SUPFAM" id="SSF55920">
    <property type="entry name" value="Creatinase/aminopeptidase"/>
    <property type="match status" value="1"/>
</dbReference>
<evidence type="ECO:0000313" key="6">
    <source>
        <dbReference type="EMBL" id="HIR01068.1"/>
    </source>
</evidence>
<dbReference type="Pfam" id="PF01321">
    <property type="entry name" value="Creatinase_N"/>
    <property type="match status" value="1"/>
</dbReference>
<dbReference type="InterPro" id="IPR050659">
    <property type="entry name" value="Peptidase_M24B"/>
</dbReference>
<evidence type="ECO:0000259" key="5">
    <source>
        <dbReference type="Pfam" id="PF01321"/>
    </source>
</evidence>
<dbReference type="GO" id="GO:0046872">
    <property type="term" value="F:metal ion binding"/>
    <property type="evidence" value="ECO:0007669"/>
    <property type="project" value="UniProtKB-KW"/>
</dbReference>
<dbReference type="PANTHER" id="PTHR46112">
    <property type="entry name" value="AMINOPEPTIDASE"/>
    <property type="match status" value="1"/>
</dbReference>
<keyword evidence="6" id="KW-0645">Protease</keyword>
<accession>A0A9D1D2N3</accession>
<dbReference type="InterPro" id="IPR000994">
    <property type="entry name" value="Pept_M24"/>
</dbReference>
<evidence type="ECO:0000256" key="1">
    <source>
        <dbReference type="ARBA" id="ARBA00022723"/>
    </source>
</evidence>
<reference evidence="6" key="2">
    <citation type="journal article" date="2021" name="PeerJ">
        <title>Extensive microbial diversity within the chicken gut microbiome revealed by metagenomics and culture.</title>
        <authorList>
            <person name="Gilroy R."/>
            <person name="Ravi A."/>
            <person name="Getino M."/>
            <person name="Pursley I."/>
            <person name="Horton D.L."/>
            <person name="Alikhan N.F."/>
            <person name="Baker D."/>
            <person name="Gharbi K."/>
            <person name="Hall N."/>
            <person name="Watson M."/>
            <person name="Adriaenssens E.M."/>
            <person name="Foster-Nyarko E."/>
            <person name="Jarju S."/>
            <person name="Secka A."/>
            <person name="Antonio M."/>
            <person name="Oren A."/>
            <person name="Chaudhuri R.R."/>
            <person name="La Ragione R."/>
            <person name="Hildebrand F."/>
            <person name="Pallen M.J."/>
        </authorList>
    </citation>
    <scope>NUCLEOTIDE SEQUENCE</scope>
    <source>
        <strain evidence="6">ChiGjej1B1-2707</strain>
    </source>
</reference>
<proteinExistence type="inferred from homology"/>
<protein>
    <submittedName>
        <fullName evidence="6">Aminopeptidase P family protein</fullName>
    </submittedName>
</protein>
<keyword evidence="1 3" id="KW-0479">Metal-binding</keyword>
<dbReference type="GO" id="GO:0004177">
    <property type="term" value="F:aminopeptidase activity"/>
    <property type="evidence" value="ECO:0007669"/>
    <property type="project" value="UniProtKB-KW"/>
</dbReference>
<sequence>MAKAAESASSARIARLRAACAEAGIDAFYVRGTSNIAWLTAFDGVFDDEAAHALIVTPGRAVLHTDSRYTLACEAAARNTVIEVDAARRAHADVAAEIVRDAADGLSAEPRRFVLGIEDDMTLAEFRRLECAFAAGEGAPKDGADGAFVAPLRAEMRETSGFVFGLRAVKDAAEVERMKAAQAITDAAFAHIVAFMRPGMTERAVQIELEDFMRRHGADDLAFSSIVATGANGASPHAIPGDTVLEAGQCVVLDFGAKARGYCSDMTRTVFLGTPEGKMLRAWEALRAANEAVEAALRPGVTGAEMHQLAEDILEEGGFGGCMGHGLGHGVGMDIHEEPVLSPRNGRLLAPGNVVTVEPGIYLPGEFGMRLEDFGVVTEEGFEVFTKSTHEAVII</sequence>
<keyword evidence="6" id="KW-0031">Aminopeptidase</keyword>
<dbReference type="Pfam" id="PF00557">
    <property type="entry name" value="Peptidase_M24"/>
    <property type="match status" value="1"/>
</dbReference>
<dbReference type="InterPro" id="IPR036005">
    <property type="entry name" value="Creatinase/aminopeptidase-like"/>
</dbReference>
<comment type="caution">
    <text evidence="6">The sequence shown here is derived from an EMBL/GenBank/DDBJ whole genome shotgun (WGS) entry which is preliminary data.</text>
</comment>
<name>A0A9D1D2N3_9ACTN</name>
<feature type="domain" description="Creatinase N-terminal" evidence="5">
    <location>
        <begin position="12"/>
        <end position="133"/>
    </location>
</feature>
<dbReference type="AlphaFoldDB" id="A0A9D1D2N3"/>
<dbReference type="EMBL" id="DVGB01000028">
    <property type="protein sequence ID" value="HIR01068.1"/>
    <property type="molecule type" value="Genomic_DNA"/>
</dbReference>
<gene>
    <name evidence="6" type="ORF">IAA69_02210</name>
</gene>
<evidence type="ECO:0000256" key="3">
    <source>
        <dbReference type="RuleBase" id="RU000590"/>
    </source>
</evidence>
<dbReference type="SUPFAM" id="SSF53092">
    <property type="entry name" value="Creatinase/prolidase N-terminal domain"/>
    <property type="match status" value="1"/>
</dbReference>
<evidence type="ECO:0000313" key="7">
    <source>
        <dbReference type="Proteomes" id="UP000824261"/>
    </source>
</evidence>
<organism evidence="6 7">
    <name type="scientific">Candidatus Aveggerthella stercoripullorum</name>
    <dbReference type="NCBI Taxonomy" id="2840688"/>
    <lineage>
        <taxon>Bacteria</taxon>
        <taxon>Bacillati</taxon>
        <taxon>Actinomycetota</taxon>
        <taxon>Coriobacteriia</taxon>
        <taxon>Eggerthellales</taxon>
        <taxon>Eggerthellaceae</taxon>
        <taxon>Eggerthellaceae incertae sedis</taxon>
        <taxon>Candidatus Aveggerthella</taxon>
    </lineage>
</organism>
<dbReference type="PANTHER" id="PTHR46112:SF3">
    <property type="entry name" value="AMINOPEPTIDASE YPDF"/>
    <property type="match status" value="1"/>
</dbReference>
<dbReference type="InterPro" id="IPR000587">
    <property type="entry name" value="Creatinase_N"/>
</dbReference>
<dbReference type="Gene3D" id="3.90.230.10">
    <property type="entry name" value="Creatinase/methionine aminopeptidase superfamily"/>
    <property type="match status" value="1"/>
</dbReference>
<dbReference type="Gene3D" id="3.40.350.10">
    <property type="entry name" value="Creatinase/prolidase N-terminal domain"/>
    <property type="match status" value="1"/>
</dbReference>
<feature type="domain" description="Peptidase M24" evidence="4">
    <location>
        <begin position="176"/>
        <end position="379"/>
    </location>
</feature>
<reference evidence="6" key="1">
    <citation type="submission" date="2020-10" db="EMBL/GenBank/DDBJ databases">
        <authorList>
            <person name="Gilroy R."/>
        </authorList>
    </citation>
    <scope>NUCLEOTIDE SEQUENCE</scope>
    <source>
        <strain evidence="6">ChiGjej1B1-2707</strain>
    </source>
</reference>
<keyword evidence="2" id="KW-0378">Hydrolase</keyword>